<reference evidence="1 2" key="1">
    <citation type="submission" date="2019-03" db="EMBL/GenBank/DDBJ databases">
        <title>Nematode-trapping fungi genome.</title>
        <authorList>
            <person name="Vidal-Diez De Ulzurrun G."/>
        </authorList>
    </citation>
    <scope>NUCLEOTIDE SEQUENCE [LARGE SCALE GENOMIC DNA]</scope>
    <source>
        <strain evidence="1 2">TWF154</strain>
    </source>
</reference>
<organism evidence="1 2">
    <name type="scientific">Orbilia oligospora</name>
    <name type="common">Nematode-trapping fungus</name>
    <name type="synonym">Arthrobotrys oligospora</name>
    <dbReference type="NCBI Taxonomy" id="2813651"/>
    <lineage>
        <taxon>Eukaryota</taxon>
        <taxon>Fungi</taxon>
        <taxon>Dikarya</taxon>
        <taxon>Ascomycota</taxon>
        <taxon>Pezizomycotina</taxon>
        <taxon>Orbiliomycetes</taxon>
        <taxon>Orbiliales</taxon>
        <taxon>Orbiliaceae</taxon>
        <taxon>Orbilia</taxon>
    </lineage>
</organism>
<dbReference type="EMBL" id="SOZJ01000002">
    <property type="protein sequence ID" value="TGJ72169.1"/>
    <property type="molecule type" value="Genomic_DNA"/>
</dbReference>
<dbReference type="Proteomes" id="UP000297595">
    <property type="component" value="Unassembled WGS sequence"/>
</dbReference>
<accession>A0A7C8K6J6</accession>
<sequence length="101" mass="11244">MRQVFIPFANDESRKDQEIPNISSDPSSRVAMHMEPFPSQKGCWNVFLLDSRCSGAAMFEHDLSLEGTTHQLKRTVELAIFGLCDVAEKRNLGGSLGGCER</sequence>
<evidence type="ECO:0000313" key="2">
    <source>
        <dbReference type="Proteomes" id="UP000297595"/>
    </source>
</evidence>
<protein>
    <submittedName>
        <fullName evidence="1">Uncharacterized protein</fullName>
    </submittedName>
</protein>
<gene>
    <name evidence="1" type="ORF">EYR41_004078</name>
</gene>
<proteinExistence type="predicted"/>
<dbReference type="AlphaFoldDB" id="A0A7C8K6J6"/>
<name>A0A7C8K6J6_ORBOL</name>
<evidence type="ECO:0000313" key="1">
    <source>
        <dbReference type="EMBL" id="TGJ72169.1"/>
    </source>
</evidence>
<comment type="caution">
    <text evidence="1">The sequence shown here is derived from an EMBL/GenBank/DDBJ whole genome shotgun (WGS) entry which is preliminary data.</text>
</comment>